<keyword evidence="5" id="KW-1185">Reference proteome</keyword>
<dbReference type="EMBL" id="JACXZA010000001">
    <property type="protein sequence ID" value="MBD3918508.1"/>
    <property type="molecule type" value="Genomic_DNA"/>
</dbReference>
<dbReference type="SMART" id="SM00564">
    <property type="entry name" value="PQQ"/>
    <property type="match status" value="4"/>
</dbReference>
<dbReference type="SUPFAM" id="SSF55383">
    <property type="entry name" value="Copper amine oxidase, domain N"/>
    <property type="match status" value="1"/>
</dbReference>
<keyword evidence="1" id="KW-0732">Signal</keyword>
<dbReference type="SUPFAM" id="SSF50998">
    <property type="entry name" value="Quinoprotein alcohol dehydrogenase-like"/>
    <property type="match status" value="1"/>
</dbReference>
<organism evidence="4 5">
    <name type="scientific">Paenibacillus terricola</name>
    <dbReference type="NCBI Taxonomy" id="2763503"/>
    <lineage>
        <taxon>Bacteria</taxon>
        <taxon>Bacillati</taxon>
        <taxon>Bacillota</taxon>
        <taxon>Bacilli</taxon>
        <taxon>Bacillales</taxon>
        <taxon>Paenibacillaceae</taxon>
        <taxon>Paenibacillus</taxon>
    </lineage>
</organism>
<reference evidence="4 5" key="1">
    <citation type="submission" date="2020-09" db="EMBL/GenBank/DDBJ databases">
        <title>Paenibacillus sp. strain PR3 16S rRNA gene Genome sequencing and assembly.</title>
        <authorList>
            <person name="Kim J."/>
        </authorList>
    </citation>
    <scope>NUCLEOTIDE SEQUENCE [LARGE SCALE GENOMIC DNA]</scope>
    <source>
        <strain evidence="4 5">PR3</strain>
    </source>
</reference>
<dbReference type="InterPro" id="IPR002372">
    <property type="entry name" value="PQQ_rpt_dom"/>
</dbReference>
<protein>
    <submittedName>
        <fullName evidence="4">PQQ-binding-like beta-propeller repeat protein</fullName>
    </submittedName>
</protein>
<dbReference type="Pfam" id="PF07833">
    <property type="entry name" value="Cu_amine_oxidN1"/>
    <property type="match status" value="1"/>
</dbReference>
<feature type="domain" description="Pyrrolo-quinoline quinone repeat" evidence="3">
    <location>
        <begin position="55"/>
        <end position="233"/>
    </location>
</feature>
<dbReference type="Gene3D" id="2.130.10.10">
    <property type="entry name" value="YVTN repeat-like/Quinoprotein amine dehydrogenase"/>
    <property type="match status" value="1"/>
</dbReference>
<dbReference type="Gene3D" id="3.30.457.10">
    <property type="entry name" value="Copper amine oxidase-like, N-terminal domain"/>
    <property type="match status" value="1"/>
</dbReference>
<proteinExistence type="predicted"/>
<dbReference type="InterPro" id="IPR012854">
    <property type="entry name" value="Cu_amine_oxidase-like_N"/>
</dbReference>
<feature type="signal peptide" evidence="1">
    <location>
        <begin position="1"/>
        <end position="29"/>
    </location>
</feature>
<dbReference type="InterPro" id="IPR011047">
    <property type="entry name" value="Quinoprotein_ADH-like_sf"/>
</dbReference>
<dbReference type="InterPro" id="IPR015943">
    <property type="entry name" value="WD40/YVTN_repeat-like_dom_sf"/>
</dbReference>
<gene>
    <name evidence="4" type="ORF">H8B09_07055</name>
</gene>
<feature type="chain" id="PRO_5045951042" evidence="1">
    <location>
        <begin position="30"/>
        <end position="581"/>
    </location>
</feature>
<evidence type="ECO:0000313" key="5">
    <source>
        <dbReference type="Proteomes" id="UP000609346"/>
    </source>
</evidence>
<dbReference type="InterPro" id="IPR018391">
    <property type="entry name" value="PQQ_b-propeller_rpt"/>
</dbReference>
<evidence type="ECO:0000259" key="3">
    <source>
        <dbReference type="Pfam" id="PF13360"/>
    </source>
</evidence>
<dbReference type="RefSeq" id="WP_191202693.1">
    <property type="nucleotide sequence ID" value="NZ_JACXZA010000001.1"/>
</dbReference>
<accession>A0ABR8MR91</accession>
<dbReference type="Gene3D" id="2.40.10.480">
    <property type="match status" value="1"/>
</dbReference>
<evidence type="ECO:0000259" key="2">
    <source>
        <dbReference type="Pfam" id="PF07833"/>
    </source>
</evidence>
<evidence type="ECO:0000313" key="4">
    <source>
        <dbReference type="EMBL" id="MBD3918508.1"/>
    </source>
</evidence>
<comment type="caution">
    <text evidence="4">The sequence shown here is derived from an EMBL/GenBank/DDBJ whole genome shotgun (WGS) entry which is preliminary data.</text>
</comment>
<feature type="domain" description="Copper amine oxidase-like N-terminal" evidence="2">
    <location>
        <begin position="469"/>
        <end position="574"/>
    </location>
</feature>
<evidence type="ECO:0000256" key="1">
    <source>
        <dbReference type="SAM" id="SignalP"/>
    </source>
</evidence>
<dbReference type="PANTHER" id="PTHR34512">
    <property type="entry name" value="CELL SURFACE PROTEIN"/>
    <property type="match status" value="1"/>
</dbReference>
<dbReference type="Pfam" id="PF13360">
    <property type="entry name" value="PQQ_2"/>
    <property type="match status" value="1"/>
</dbReference>
<name>A0ABR8MR91_9BACL</name>
<dbReference type="Proteomes" id="UP000609346">
    <property type="component" value="Unassembled WGS sequence"/>
</dbReference>
<sequence length="581" mass="62718">MQIKWTSSTAGCLAIGLAISGLLSGSVSAQGSAGVNASYSYATISSKKNIPLATPIWSAELELPSSDAFNWPDVEAANGNVFYVKSGVLYATSVSSGKKLWSFGKKLQINSIAAYGNYVYAFEEGGVVYRVDAKTGKGAKLFQLRDAKGTVSQSINEISVSETEGVLYVLSSNTVAAVQLSDGKLKWRNDDFYYTSVPKLVNGKLLMYTTESGAIMVGTTYAIDPKTGKTLWRLGGSHSKLLGADGDRLYYEDQWPNIDDTEASIAKLDIVSLETGEVVESKTYPSPQLSTGAYVPRSNQLLIDGDNLFIGAGGNGIYRYGVHADPKTSKPAYISANGSWIAGPYNGKLYFQDSTFQGLFAVKQLENSYVSYYGVDNPISRLDLIDSGMYIGQTDGSVLAYNVKTSKSVFRYETDARNYGPFQTIGNKLIVQADNKLYAFNLSSELTQPITDSDAVADGYAKASAKLSVNGEVREFNPNMMSAANRMFVPLRFLTETLGAKVVYDSKTKSSTVTYEGRAFTITEGKSYAVIAGKQQDLSFAPVTLNGSLYVPVKDIGELLGISVSWNASSRTVEVVTNPQK</sequence>
<dbReference type="PANTHER" id="PTHR34512:SF30">
    <property type="entry name" value="OUTER MEMBRANE PROTEIN ASSEMBLY FACTOR BAMB"/>
    <property type="match status" value="1"/>
</dbReference>
<dbReference type="InterPro" id="IPR036582">
    <property type="entry name" value="Mao_N_sf"/>
</dbReference>